<dbReference type="CDD" id="cd02966">
    <property type="entry name" value="TlpA_like_family"/>
    <property type="match status" value="1"/>
</dbReference>
<evidence type="ECO:0000256" key="1">
    <source>
        <dbReference type="ARBA" id="ARBA00023157"/>
    </source>
</evidence>
<dbReference type="PANTHER" id="PTHR42852:SF17">
    <property type="entry name" value="THIOREDOXIN-LIKE PROTEIN HI_1115"/>
    <property type="match status" value="1"/>
</dbReference>
<dbReference type="EMBL" id="JAUHTR010000001">
    <property type="protein sequence ID" value="MDN4523338.1"/>
    <property type="molecule type" value="Genomic_DNA"/>
</dbReference>
<reference evidence="4" key="1">
    <citation type="submission" date="2023-07" db="EMBL/GenBank/DDBJ databases">
        <title>Fictibacillus sp. isolated from freshwater pond.</title>
        <authorList>
            <person name="Kirdat K."/>
            <person name="Bhat A."/>
            <person name="Mourya A."/>
            <person name="Yadav A."/>
        </authorList>
    </citation>
    <scope>NUCLEOTIDE SEQUENCE</scope>
    <source>
        <strain evidence="4">NE201</strain>
    </source>
</reference>
<comment type="caution">
    <text evidence="4">The sequence shown here is derived from an EMBL/GenBank/DDBJ whole genome shotgun (WGS) entry which is preliminary data.</text>
</comment>
<dbReference type="Gene3D" id="3.40.30.10">
    <property type="entry name" value="Glutaredoxin"/>
    <property type="match status" value="1"/>
</dbReference>
<evidence type="ECO:0000259" key="3">
    <source>
        <dbReference type="PROSITE" id="PS51352"/>
    </source>
</evidence>
<sequence length="199" mass="22534">MKRILPFIIALIFLVVLGFYDYEKKMMNDEKTESTSVTETESVQQVEDQPVTSSGKTGINEGDTAPDFQLSSLSGKPIKLTDYRGKKVVINLWASWCPPCKAEMPHMQAFYEEQERKDTEIIAVNLTKLEKDVNAPKQFVKENDLTFPIAMDDEGKAGEMYQAFSIPTSYIINKKGVIMKKVVGPMSKEFLQKTMESID</sequence>
<dbReference type="Pfam" id="PF00578">
    <property type="entry name" value="AhpC-TSA"/>
    <property type="match status" value="1"/>
</dbReference>
<dbReference type="InterPro" id="IPR013766">
    <property type="entry name" value="Thioredoxin_domain"/>
</dbReference>
<dbReference type="InterPro" id="IPR050553">
    <property type="entry name" value="Thioredoxin_ResA/DsbE_sf"/>
</dbReference>
<dbReference type="PANTHER" id="PTHR42852">
    <property type="entry name" value="THIOL:DISULFIDE INTERCHANGE PROTEIN DSBE"/>
    <property type="match status" value="1"/>
</dbReference>
<gene>
    <name evidence="4" type="ORF">QYB97_02590</name>
</gene>
<feature type="region of interest" description="Disordered" evidence="2">
    <location>
        <begin position="32"/>
        <end position="70"/>
    </location>
</feature>
<name>A0ABT8HRE6_9BACL</name>
<dbReference type="Proteomes" id="UP001172721">
    <property type="component" value="Unassembled WGS sequence"/>
</dbReference>
<dbReference type="RefSeq" id="WP_301164385.1">
    <property type="nucleotide sequence ID" value="NZ_JAUHTR010000001.1"/>
</dbReference>
<keyword evidence="1" id="KW-1015">Disulfide bond</keyword>
<organism evidence="4 5">
    <name type="scientific">Fictibacillus fluitans</name>
    <dbReference type="NCBI Taxonomy" id="3058422"/>
    <lineage>
        <taxon>Bacteria</taxon>
        <taxon>Bacillati</taxon>
        <taxon>Bacillota</taxon>
        <taxon>Bacilli</taxon>
        <taxon>Bacillales</taxon>
        <taxon>Fictibacillaceae</taxon>
        <taxon>Fictibacillus</taxon>
    </lineage>
</organism>
<feature type="compositionally biased region" description="Low complexity" evidence="2">
    <location>
        <begin position="34"/>
        <end position="47"/>
    </location>
</feature>
<dbReference type="InterPro" id="IPR036249">
    <property type="entry name" value="Thioredoxin-like_sf"/>
</dbReference>
<dbReference type="InterPro" id="IPR000866">
    <property type="entry name" value="AhpC/TSA"/>
</dbReference>
<evidence type="ECO:0000256" key="2">
    <source>
        <dbReference type="SAM" id="MobiDB-lite"/>
    </source>
</evidence>
<dbReference type="SUPFAM" id="SSF52833">
    <property type="entry name" value="Thioredoxin-like"/>
    <property type="match status" value="1"/>
</dbReference>
<keyword evidence="5" id="KW-1185">Reference proteome</keyword>
<dbReference type="PROSITE" id="PS51352">
    <property type="entry name" value="THIOREDOXIN_2"/>
    <property type="match status" value="1"/>
</dbReference>
<proteinExistence type="predicted"/>
<dbReference type="PROSITE" id="PS00194">
    <property type="entry name" value="THIOREDOXIN_1"/>
    <property type="match status" value="1"/>
</dbReference>
<evidence type="ECO:0000313" key="5">
    <source>
        <dbReference type="Proteomes" id="UP001172721"/>
    </source>
</evidence>
<accession>A0ABT8HRE6</accession>
<feature type="domain" description="Thioredoxin" evidence="3">
    <location>
        <begin position="59"/>
        <end position="199"/>
    </location>
</feature>
<evidence type="ECO:0000313" key="4">
    <source>
        <dbReference type="EMBL" id="MDN4523338.1"/>
    </source>
</evidence>
<dbReference type="InterPro" id="IPR017937">
    <property type="entry name" value="Thioredoxin_CS"/>
</dbReference>
<protein>
    <submittedName>
        <fullName evidence="4">Redoxin domain-containing protein</fullName>
    </submittedName>
</protein>